<organism evidence="3 4">
    <name type="scientific">Cymbomonas tetramitiformis</name>
    <dbReference type="NCBI Taxonomy" id="36881"/>
    <lineage>
        <taxon>Eukaryota</taxon>
        <taxon>Viridiplantae</taxon>
        <taxon>Chlorophyta</taxon>
        <taxon>Pyramimonadophyceae</taxon>
        <taxon>Pyramimonadales</taxon>
        <taxon>Pyramimonadaceae</taxon>
        <taxon>Cymbomonas</taxon>
    </lineage>
</organism>
<accession>A0AAE0BJH7</accession>
<dbReference type="Pfam" id="PF24656">
    <property type="entry name" value="CEPT76_peptidase"/>
    <property type="match status" value="1"/>
</dbReference>
<dbReference type="PANTHER" id="PTHR46436:SF1">
    <property type="entry name" value="CENTROSOMAL PROTEIN OF 76 KDA"/>
    <property type="match status" value="1"/>
</dbReference>
<dbReference type="Proteomes" id="UP001190700">
    <property type="component" value="Unassembled WGS sequence"/>
</dbReference>
<dbReference type="AlphaFoldDB" id="A0AAE0BJH7"/>
<feature type="domain" description="CEP76/DRC7 peptidase-like" evidence="2">
    <location>
        <begin position="26"/>
        <end position="145"/>
    </location>
</feature>
<sequence length="319" mass="35128">TPREAARLVSLLTVQEDPAVGGGGHEAWCDVHTLLARGSGMREELALLLCSLLLGFGLDAHVCIGRDEVCGQAWVMTRSARRHPTFWDALTGLRYGRGAEVLPLEECPYRTVGCVFNHRVICANLQADDTLHGSKFDLEDYSHWHVLDANEELASLDTTLPTPIRPSQLNTHQEEERIEAELRQLLAGHRERALAGEPSGNNCNWDSTLCRLLMPALSAYECEACTGVAPGNTEFQQAIKRAVPTGHTFKGFPRQFNHRSATLMAHTLLREPVVTDILSTVGQAVKFAVRVKVFAYPEDLCSVWVMLAVKFKGVEGASS</sequence>
<reference evidence="3 4" key="1">
    <citation type="journal article" date="2015" name="Genome Biol. Evol.">
        <title>Comparative Genomics of a Bacterivorous Green Alga Reveals Evolutionary Causalities and Consequences of Phago-Mixotrophic Mode of Nutrition.</title>
        <authorList>
            <person name="Burns J.A."/>
            <person name="Paasch A."/>
            <person name="Narechania A."/>
            <person name="Kim E."/>
        </authorList>
    </citation>
    <scope>NUCLEOTIDE SEQUENCE [LARGE SCALE GENOMIC DNA]</scope>
    <source>
        <strain evidence="3 4">PLY_AMNH</strain>
    </source>
</reference>
<evidence type="ECO:0000313" key="4">
    <source>
        <dbReference type="Proteomes" id="UP001190700"/>
    </source>
</evidence>
<dbReference type="PANTHER" id="PTHR46436">
    <property type="entry name" value="CENTROSOMAL PROTEIN OF 76 KDA"/>
    <property type="match status" value="1"/>
</dbReference>
<dbReference type="Pfam" id="PF24652">
    <property type="entry name" value="CEP76_C"/>
    <property type="match status" value="1"/>
</dbReference>
<evidence type="ECO:0000313" key="3">
    <source>
        <dbReference type="EMBL" id="KAK3236772.1"/>
    </source>
</evidence>
<comment type="caution">
    <text evidence="3">The sequence shown here is derived from an EMBL/GenBank/DDBJ whole genome shotgun (WGS) entry which is preliminary data.</text>
</comment>
<feature type="domain" description="Centrosomal protein of 76 kDa C-terminal" evidence="1">
    <location>
        <begin position="168"/>
        <end position="312"/>
    </location>
</feature>
<evidence type="ECO:0000259" key="1">
    <source>
        <dbReference type="Pfam" id="PF24652"/>
    </source>
</evidence>
<keyword evidence="4" id="KW-1185">Reference proteome</keyword>
<name>A0AAE0BJH7_9CHLO</name>
<evidence type="ECO:0008006" key="5">
    <source>
        <dbReference type="Google" id="ProtNLM"/>
    </source>
</evidence>
<dbReference type="InterPro" id="IPR056290">
    <property type="entry name" value="CEPT76/DRC7_peptidase-like_dom"/>
</dbReference>
<evidence type="ECO:0000259" key="2">
    <source>
        <dbReference type="Pfam" id="PF24656"/>
    </source>
</evidence>
<protein>
    <recommendedName>
        <fullName evidence="5">Centrosomal protein of 76 kDa</fullName>
    </recommendedName>
</protein>
<proteinExistence type="predicted"/>
<feature type="non-terminal residue" evidence="3">
    <location>
        <position position="1"/>
    </location>
</feature>
<dbReference type="InterPro" id="IPR056288">
    <property type="entry name" value="CEP76_C"/>
</dbReference>
<gene>
    <name evidence="3" type="ORF">CYMTET_53102</name>
</gene>
<dbReference type="EMBL" id="LGRX02034851">
    <property type="protein sequence ID" value="KAK3236772.1"/>
    <property type="molecule type" value="Genomic_DNA"/>
</dbReference>
<dbReference type="InterPro" id="IPR052299">
    <property type="entry name" value="CEP76"/>
</dbReference>